<evidence type="ECO:0000256" key="4">
    <source>
        <dbReference type="ARBA" id="ARBA00022840"/>
    </source>
</evidence>
<feature type="transmembrane region" description="Helical" evidence="6">
    <location>
        <begin position="156"/>
        <end position="175"/>
    </location>
</feature>
<feature type="transmembrane region" description="Helical" evidence="6">
    <location>
        <begin position="38"/>
        <end position="60"/>
    </location>
</feature>
<dbReference type="EMBL" id="JAGQHR010000339">
    <property type="protein sequence ID" value="MCA9728274.1"/>
    <property type="molecule type" value="Genomic_DNA"/>
</dbReference>
<keyword evidence="6" id="KW-0472">Membrane</keyword>
<dbReference type="GO" id="GO:0005524">
    <property type="term" value="F:ATP binding"/>
    <property type="evidence" value="ECO:0007669"/>
    <property type="project" value="UniProtKB-UniRule"/>
</dbReference>
<comment type="caution">
    <text evidence="8">The sequence shown here is derived from an EMBL/GenBank/DDBJ whole genome shotgun (WGS) entry which is preliminary data.</text>
</comment>
<feature type="transmembrane region" description="Helical" evidence="6">
    <location>
        <begin position="131"/>
        <end position="149"/>
    </location>
</feature>
<feature type="transmembrane region" description="Helical" evidence="6">
    <location>
        <begin position="104"/>
        <end position="125"/>
    </location>
</feature>
<dbReference type="InterPro" id="IPR011009">
    <property type="entry name" value="Kinase-like_dom_sf"/>
</dbReference>
<evidence type="ECO:0000313" key="8">
    <source>
        <dbReference type="EMBL" id="MCA9728274.1"/>
    </source>
</evidence>
<evidence type="ECO:0000313" key="9">
    <source>
        <dbReference type="Proteomes" id="UP000697710"/>
    </source>
</evidence>
<feature type="transmembrane region" description="Helical" evidence="6">
    <location>
        <begin position="187"/>
        <end position="205"/>
    </location>
</feature>
<dbReference type="GO" id="GO:0004674">
    <property type="term" value="F:protein serine/threonine kinase activity"/>
    <property type="evidence" value="ECO:0007669"/>
    <property type="project" value="UniProtKB-KW"/>
</dbReference>
<sequence>MKSLPTLFYESPAERGGRSSSFGLPADLLDRARSRVRIVAFFTLFGSGFDVVISVGRAIATHSGIVTAETPSPIPFLGTCATFTLSVAMVLLSRVGRIRSVQILRAALVFEILLCATLSITNPIAFYDDTGALPILTWVTPLLILFALIVPFPPRITLLTAILAAATRPLGLLLLDWLGRVDVSGEAYFTSSFGPTLGIVMAFFGSRVVHGLGLQVAEARRMGSYHLERLLGSGGMGEVWLARHRFLVRPAAVKLIRPEILGRGGVPASSLVDRFEREAQATASMRSPHTIGLYDYGITDSNVLYYVMELLDGYDVETLVERFGPLPAERAVHLLIQVCHSLAEAHEAGLIHRDIKPANLYVCRYGRDVDFVKVLDFGLVRMPAVAGESQLQLTSEQMVPGTPAYLSPEQASGLSPGDARSDLYALGCVAYWMLTGKLVFESAHPLQLLARHIQEEPVPPSARCETPIPSALDALVRRCLAKNPEQRPQTAVELREALEACPCETPWSEARAHAWWQRHAPAPTIEASPQSTAPA</sequence>
<gene>
    <name evidence="8" type="ORF">KC729_11365</name>
</gene>
<keyword evidence="4 5" id="KW-0067">ATP-binding</keyword>
<dbReference type="InterPro" id="IPR008271">
    <property type="entry name" value="Ser/Thr_kinase_AS"/>
</dbReference>
<dbReference type="Pfam" id="PF00069">
    <property type="entry name" value="Pkinase"/>
    <property type="match status" value="1"/>
</dbReference>
<evidence type="ECO:0000256" key="2">
    <source>
        <dbReference type="ARBA" id="ARBA00022741"/>
    </source>
</evidence>
<evidence type="ECO:0000256" key="3">
    <source>
        <dbReference type="ARBA" id="ARBA00022777"/>
    </source>
</evidence>
<dbReference type="Gene3D" id="1.10.510.10">
    <property type="entry name" value="Transferase(Phosphotransferase) domain 1"/>
    <property type="match status" value="1"/>
</dbReference>
<dbReference type="PROSITE" id="PS00107">
    <property type="entry name" value="PROTEIN_KINASE_ATP"/>
    <property type="match status" value="1"/>
</dbReference>
<dbReference type="InterPro" id="IPR017441">
    <property type="entry name" value="Protein_kinase_ATP_BS"/>
</dbReference>
<evidence type="ECO:0000256" key="6">
    <source>
        <dbReference type="SAM" id="Phobius"/>
    </source>
</evidence>
<dbReference type="PANTHER" id="PTHR43289">
    <property type="entry name" value="MITOGEN-ACTIVATED PROTEIN KINASE KINASE KINASE 20-RELATED"/>
    <property type="match status" value="1"/>
</dbReference>
<dbReference type="PANTHER" id="PTHR43289:SF6">
    <property type="entry name" value="SERINE_THREONINE-PROTEIN KINASE NEKL-3"/>
    <property type="match status" value="1"/>
</dbReference>
<feature type="transmembrane region" description="Helical" evidence="6">
    <location>
        <begin position="72"/>
        <end position="92"/>
    </location>
</feature>
<reference evidence="8" key="1">
    <citation type="submission" date="2020-04" db="EMBL/GenBank/DDBJ databases">
        <authorList>
            <person name="Zhang T."/>
        </authorList>
    </citation>
    <scope>NUCLEOTIDE SEQUENCE</scope>
    <source>
        <strain evidence="8">HKST-UBA01</strain>
    </source>
</reference>
<evidence type="ECO:0000259" key="7">
    <source>
        <dbReference type="PROSITE" id="PS50011"/>
    </source>
</evidence>
<evidence type="ECO:0000256" key="1">
    <source>
        <dbReference type="ARBA" id="ARBA00022679"/>
    </source>
</evidence>
<reference evidence="8" key="2">
    <citation type="journal article" date="2021" name="Microbiome">
        <title>Successional dynamics and alternative stable states in a saline activated sludge microbial community over 9 years.</title>
        <authorList>
            <person name="Wang Y."/>
            <person name="Ye J."/>
            <person name="Ju F."/>
            <person name="Liu L."/>
            <person name="Boyd J.A."/>
            <person name="Deng Y."/>
            <person name="Parks D.H."/>
            <person name="Jiang X."/>
            <person name="Yin X."/>
            <person name="Woodcroft B.J."/>
            <person name="Tyson G.W."/>
            <person name="Hugenholtz P."/>
            <person name="Polz M.F."/>
            <person name="Zhang T."/>
        </authorList>
    </citation>
    <scope>NUCLEOTIDE SEQUENCE</scope>
    <source>
        <strain evidence="8">HKST-UBA01</strain>
    </source>
</reference>
<dbReference type="SUPFAM" id="SSF56112">
    <property type="entry name" value="Protein kinase-like (PK-like)"/>
    <property type="match status" value="1"/>
</dbReference>
<evidence type="ECO:0000256" key="5">
    <source>
        <dbReference type="PROSITE-ProRule" id="PRU10141"/>
    </source>
</evidence>
<dbReference type="AlphaFoldDB" id="A0A956LZA7"/>
<dbReference type="CDD" id="cd14014">
    <property type="entry name" value="STKc_PknB_like"/>
    <property type="match status" value="1"/>
</dbReference>
<keyword evidence="6" id="KW-0812">Transmembrane</keyword>
<proteinExistence type="predicted"/>
<protein>
    <submittedName>
        <fullName evidence="8">Serine/threonine protein kinase</fullName>
    </submittedName>
</protein>
<keyword evidence="3 8" id="KW-0418">Kinase</keyword>
<name>A0A956LZA7_UNCEI</name>
<dbReference type="PROSITE" id="PS00108">
    <property type="entry name" value="PROTEIN_KINASE_ST"/>
    <property type="match status" value="1"/>
</dbReference>
<keyword evidence="8" id="KW-0723">Serine/threonine-protein kinase</keyword>
<keyword evidence="6" id="KW-1133">Transmembrane helix</keyword>
<dbReference type="SMART" id="SM00220">
    <property type="entry name" value="S_TKc"/>
    <property type="match status" value="1"/>
</dbReference>
<dbReference type="InterPro" id="IPR000719">
    <property type="entry name" value="Prot_kinase_dom"/>
</dbReference>
<feature type="domain" description="Protein kinase" evidence="7">
    <location>
        <begin position="225"/>
        <end position="516"/>
    </location>
</feature>
<feature type="binding site" evidence="5">
    <location>
        <position position="254"/>
    </location>
    <ligand>
        <name>ATP</name>
        <dbReference type="ChEBI" id="CHEBI:30616"/>
    </ligand>
</feature>
<organism evidence="8 9">
    <name type="scientific">Eiseniibacteriota bacterium</name>
    <dbReference type="NCBI Taxonomy" id="2212470"/>
    <lineage>
        <taxon>Bacteria</taxon>
        <taxon>Candidatus Eiseniibacteriota</taxon>
    </lineage>
</organism>
<accession>A0A956LZA7</accession>
<keyword evidence="2 5" id="KW-0547">Nucleotide-binding</keyword>
<dbReference type="Gene3D" id="3.30.200.20">
    <property type="entry name" value="Phosphorylase Kinase, domain 1"/>
    <property type="match status" value="1"/>
</dbReference>
<dbReference type="Proteomes" id="UP000697710">
    <property type="component" value="Unassembled WGS sequence"/>
</dbReference>
<dbReference type="PROSITE" id="PS50011">
    <property type="entry name" value="PROTEIN_KINASE_DOM"/>
    <property type="match status" value="1"/>
</dbReference>
<keyword evidence="1" id="KW-0808">Transferase</keyword>